<dbReference type="Pfam" id="PF13558">
    <property type="entry name" value="SbcC_Walker_B"/>
    <property type="match status" value="1"/>
</dbReference>
<feature type="domain" description="Rad50/SbcC-type AAA" evidence="2">
    <location>
        <begin position="5"/>
        <end position="245"/>
    </location>
</feature>
<dbReference type="Gene3D" id="3.40.50.300">
    <property type="entry name" value="P-loop containing nucleotide triphosphate hydrolases"/>
    <property type="match status" value="2"/>
</dbReference>
<feature type="coiled-coil region" evidence="1">
    <location>
        <begin position="960"/>
        <end position="1056"/>
    </location>
</feature>
<sequence>MRILKIELQNINSLRCETPVIIDFESPEFRDVGLFAITGPTGAGKTTILDAITIALYHSVPRFNQSHSKGSLVDVISYGAPEAMSRVTFIAQNTRYESFWGIRVRQTNGKALANPQETVRLKNLDNGEIIFDKKRGFEKEMEEITQLNYQQFLRSVLLAQGEFAAFLSAPAKDKGALLEQITGEEIYKRIGEVLIGRISEEDRKLKEITSQINNDDLLSEDKKAELNEEQAFLQKQLLQYNQELEGLDKKIDWFKRFDDLEKNRSLIQQRKAELTNKEEANAVNIQLLENHLKAEPLKEYLQHIELHETSSIRIENDQKQLSQSITKLTEDIKLAEEENKKNQEELKRQEDEATVWQPKLEKVAGLDSNLKSLHDQQQQKLKTQEELNTETKTNSSKLEKAIALSKKVEKQLASLQLFFDKNQHVKQIDQNLSSWSASLQKRQSFDEQLRKLLSEAKMLIEKQKVLNQSEGKLKPSIQEKLKGAELIEKDLNRITSELKEHSLDALMTKRDAFIKERDELRALHDIASNHKKETVRQKELEEQLLTVNKSFEHLEKQLKFNGEELKTVQQSIVDAEKIVELERTIKNYEEDRKKLVEGEACPLCGSTEHPFVQSYSEVKLSESQNQLATRKQQEKKLLLEEKELSTQKASVQAQKEQTEKSLKESIALVKSLLEQFTESNHAYDINNLSVIVDRGKTINAEVEKLDGEIKLNQKKQDQKEEKANQLKAVNDQLAKDREQLIKVEEQLQAVSNQINANSKETEDLQVKIGEQESKLTEQLAENAIQLPKVEETNAFVDQLKNQVKEFRDKEDLLRDSKQKKDKLATDIKYLQEQKNQLGKDVEKLNAELETLLKTIETTLHEREAILPRIISTEAKRNELSLLLEQIKEKHEKSKLRVDKISKQISSEENLLKKASEDLLREKQLLKEWIEKLDLALKNTGFDSREAVQKYLLSNERKAELLNLQKSIENERIQIQTLAAKTEEEDARLKQDKDFEESKDEIVKAKTNLTDEKDKSLGRLGEIKQQFELDKQITDRNQQVVERIKEQEKVVKKYRDLNQLLGGSKHAFNTYVQRLTLQNLIHLANLHLYDLNKRYSLKLPESYKTNEELNFVLVDHYQTDETRLVDTSSGGEKFIISLSLALGLSDLASKNVSIGSLFIDEGFGTLDSTTLETVIATLSTLQSKGKMIGIISHVENLKERISTQIQVQKKQNGVSEVAII</sequence>
<evidence type="ECO:0000313" key="3">
    <source>
        <dbReference type="EMBL" id="MBS2096801.1"/>
    </source>
</evidence>
<evidence type="ECO:0000259" key="2">
    <source>
        <dbReference type="Pfam" id="PF13476"/>
    </source>
</evidence>
<comment type="caution">
    <text evidence="3">The sequence shown here is derived from an EMBL/GenBank/DDBJ whole genome shotgun (WGS) entry which is preliminary data.</text>
</comment>
<dbReference type="Pfam" id="PF13476">
    <property type="entry name" value="AAA_23"/>
    <property type="match status" value="1"/>
</dbReference>
<feature type="coiled-coil region" evidence="1">
    <location>
        <begin position="641"/>
        <end position="675"/>
    </location>
</feature>
<feature type="coiled-coil region" evidence="1">
    <location>
        <begin position="223"/>
        <end position="277"/>
    </location>
</feature>
<evidence type="ECO:0000256" key="1">
    <source>
        <dbReference type="SAM" id="Coils"/>
    </source>
</evidence>
<feature type="coiled-coil region" evidence="1">
    <location>
        <begin position="789"/>
        <end position="931"/>
    </location>
</feature>
<dbReference type="RefSeq" id="WP_212212248.1">
    <property type="nucleotide sequence ID" value="NZ_JAGUCO010000001.1"/>
</dbReference>
<feature type="coiled-coil region" evidence="1">
    <location>
        <begin position="702"/>
        <end position="760"/>
    </location>
</feature>
<dbReference type="EMBL" id="JAGUCO010000001">
    <property type="protein sequence ID" value="MBS2096801.1"/>
    <property type="molecule type" value="Genomic_DNA"/>
</dbReference>
<organism evidence="3 4">
    <name type="scientific">Carboxylicivirga linearis</name>
    <dbReference type="NCBI Taxonomy" id="1628157"/>
    <lineage>
        <taxon>Bacteria</taxon>
        <taxon>Pseudomonadati</taxon>
        <taxon>Bacteroidota</taxon>
        <taxon>Bacteroidia</taxon>
        <taxon>Marinilabiliales</taxon>
        <taxon>Marinilabiliaceae</taxon>
        <taxon>Carboxylicivirga</taxon>
    </lineage>
</organism>
<gene>
    <name evidence="3" type="ORF">KEM10_00840</name>
</gene>
<evidence type="ECO:0000313" key="4">
    <source>
        <dbReference type="Proteomes" id="UP000708576"/>
    </source>
</evidence>
<dbReference type="Proteomes" id="UP000708576">
    <property type="component" value="Unassembled WGS sequence"/>
</dbReference>
<keyword evidence="4" id="KW-1185">Reference proteome</keyword>
<dbReference type="InterPro" id="IPR038729">
    <property type="entry name" value="Rad50/SbcC_AAA"/>
</dbReference>
<proteinExistence type="predicted"/>
<dbReference type="PANTHER" id="PTHR32114">
    <property type="entry name" value="ABC TRANSPORTER ABCH.3"/>
    <property type="match status" value="1"/>
</dbReference>
<name>A0ABS5JPI0_9BACT</name>
<reference evidence="3 4" key="1">
    <citation type="journal article" date="2015" name="Int. J. Syst. Evol. Microbiol.">
        <title>Carboxylicivirga linearis sp. nov., isolated from a sea cucumber culture pond.</title>
        <authorList>
            <person name="Wang F.Q."/>
            <person name="Zhou Y.X."/>
            <person name="Lin X.Z."/>
            <person name="Chen G.J."/>
            <person name="Du Z.J."/>
        </authorList>
    </citation>
    <scope>NUCLEOTIDE SEQUENCE [LARGE SCALE GENOMIC DNA]</scope>
    <source>
        <strain evidence="3 4">FB218</strain>
    </source>
</reference>
<feature type="coiled-coil region" evidence="1">
    <location>
        <begin position="537"/>
        <end position="598"/>
    </location>
</feature>
<dbReference type="PANTHER" id="PTHR32114:SF2">
    <property type="entry name" value="ABC TRANSPORTER ABCH.3"/>
    <property type="match status" value="1"/>
</dbReference>
<dbReference type="InterPro" id="IPR027417">
    <property type="entry name" value="P-loop_NTPase"/>
</dbReference>
<feature type="coiled-coil region" evidence="1">
    <location>
        <begin position="442"/>
        <end position="504"/>
    </location>
</feature>
<keyword evidence="1" id="KW-0175">Coiled coil</keyword>
<dbReference type="SUPFAM" id="SSF52540">
    <property type="entry name" value="P-loop containing nucleoside triphosphate hydrolases"/>
    <property type="match status" value="2"/>
</dbReference>
<accession>A0ABS5JPI0</accession>
<protein>
    <submittedName>
        <fullName evidence="3">AAA family ATPase</fullName>
    </submittedName>
</protein>
<feature type="coiled-coil region" evidence="1">
    <location>
        <begin position="318"/>
        <end position="354"/>
    </location>
</feature>